<dbReference type="Proteomes" id="UP000499080">
    <property type="component" value="Unassembled WGS sequence"/>
</dbReference>
<evidence type="ECO:0000313" key="2">
    <source>
        <dbReference type="Proteomes" id="UP000499080"/>
    </source>
</evidence>
<protein>
    <submittedName>
        <fullName evidence="1">Uncharacterized protein</fullName>
    </submittedName>
</protein>
<dbReference type="AlphaFoldDB" id="A0A4Y2U1V7"/>
<accession>A0A4Y2U1V7</accession>
<evidence type="ECO:0000313" key="1">
    <source>
        <dbReference type="EMBL" id="GBO06493.1"/>
    </source>
</evidence>
<name>A0A4Y2U1V7_ARAVE</name>
<gene>
    <name evidence="1" type="ORF">AVEN_211537_1</name>
</gene>
<reference evidence="1 2" key="1">
    <citation type="journal article" date="2019" name="Sci. Rep.">
        <title>Orb-weaving spider Araneus ventricosus genome elucidates the spidroin gene catalogue.</title>
        <authorList>
            <person name="Kono N."/>
            <person name="Nakamura H."/>
            <person name="Ohtoshi R."/>
            <person name="Moran D.A.P."/>
            <person name="Shinohara A."/>
            <person name="Yoshida Y."/>
            <person name="Fujiwara M."/>
            <person name="Mori M."/>
            <person name="Tomita M."/>
            <person name="Arakawa K."/>
        </authorList>
    </citation>
    <scope>NUCLEOTIDE SEQUENCE [LARGE SCALE GENOMIC DNA]</scope>
</reference>
<proteinExistence type="predicted"/>
<organism evidence="1 2">
    <name type="scientific">Araneus ventricosus</name>
    <name type="common">Orbweaver spider</name>
    <name type="synonym">Epeira ventricosa</name>
    <dbReference type="NCBI Taxonomy" id="182803"/>
    <lineage>
        <taxon>Eukaryota</taxon>
        <taxon>Metazoa</taxon>
        <taxon>Ecdysozoa</taxon>
        <taxon>Arthropoda</taxon>
        <taxon>Chelicerata</taxon>
        <taxon>Arachnida</taxon>
        <taxon>Araneae</taxon>
        <taxon>Araneomorphae</taxon>
        <taxon>Entelegynae</taxon>
        <taxon>Araneoidea</taxon>
        <taxon>Araneidae</taxon>
        <taxon>Araneus</taxon>
    </lineage>
</organism>
<keyword evidence="2" id="KW-1185">Reference proteome</keyword>
<comment type="caution">
    <text evidence="1">The sequence shown here is derived from an EMBL/GenBank/DDBJ whole genome shotgun (WGS) entry which is preliminary data.</text>
</comment>
<dbReference type="EMBL" id="BGPR01032801">
    <property type="protein sequence ID" value="GBO06493.1"/>
    <property type="molecule type" value="Genomic_DNA"/>
</dbReference>
<sequence length="95" mass="10553">MRNWDSSDQATLFHSSMVQSRCSRPTVGLIDDDTWSTEAHEWDVCCTVLYPTVSAELCIPKHLRLDLHCIGLSAERLSGANFALPNGTVSDVLFL</sequence>